<evidence type="ECO:0000256" key="2">
    <source>
        <dbReference type="ARBA" id="ARBA00010211"/>
    </source>
</evidence>
<dbReference type="RefSeq" id="WP_165832406.1">
    <property type="nucleotide sequence ID" value="NZ_JACCEX010000001.1"/>
</dbReference>
<gene>
    <name evidence="5" type="ORF">C7440_0294</name>
</gene>
<dbReference type="PANTHER" id="PTHR42796">
    <property type="entry name" value="FUMARYLACETOACETATE HYDROLASE DOMAIN-CONTAINING PROTEIN 2A-RELATED"/>
    <property type="match status" value="1"/>
</dbReference>
<keyword evidence="3" id="KW-0479">Metal-binding</keyword>
<comment type="similarity">
    <text evidence="2">Belongs to the FAH family.</text>
</comment>
<evidence type="ECO:0000256" key="1">
    <source>
        <dbReference type="ARBA" id="ARBA00001946"/>
    </source>
</evidence>
<keyword evidence="6" id="KW-1185">Reference proteome</keyword>
<dbReference type="InterPro" id="IPR036663">
    <property type="entry name" value="Fumarylacetoacetase_C_sf"/>
</dbReference>
<dbReference type="AlphaFoldDB" id="A0A2U1CPU6"/>
<dbReference type="Pfam" id="PF01557">
    <property type="entry name" value="FAA_hydrolase"/>
    <property type="match status" value="1"/>
</dbReference>
<dbReference type="InterPro" id="IPR011234">
    <property type="entry name" value="Fumarylacetoacetase-like_C"/>
</dbReference>
<dbReference type="Gene3D" id="3.90.850.10">
    <property type="entry name" value="Fumarylacetoacetase-like, C-terminal domain"/>
    <property type="match status" value="1"/>
</dbReference>
<dbReference type="InterPro" id="IPR051121">
    <property type="entry name" value="FAH"/>
</dbReference>
<comment type="caution">
    <text evidence="5">The sequence shown here is derived from an EMBL/GenBank/DDBJ whole genome shotgun (WGS) entry which is preliminary data.</text>
</comment>
<accession>A0A2U1CPU6</accession>
<dbReference type="SUPFAM" id="SSF56529">
    <property type="entry name" value="FAH"/>
    <property type="match status" value="1"/>
</dbReference>
<evidence type="ECO:0000313" key="5">
    <source>
        <dbReference type="EMBL" id="PVY67908.1"/>
    </source>
</evidence>
<comment type="cofactor">
    <cofactor evidence="1">
        <name>Mg(2+)</name>
        <dbReference type="ChEBI" id="CHEBI:18420"/>
    </cofactor>
</comment>
<dbReference type="Proteomes" id="UP000246145">
    <property type="component" value="Unassembled WGS sequence"/>
</dbReference>
<name>A0A2U1CPU6_9BURK</name>
<dbReference type="GO" id="GO:0003824">
    <property type="term" value="F:catalytic activity"/>
    <property type="evidence" value="ECO:0007669"/>
    <property type="project" value="InterPro"/>
</dbReference>
<proteinExistence type="inferred from homology"/>
<dbReference type="PANTHER" id="PTHR42796:SF4">
    <property type="entry name" value="FUMARYLACETOACETATE HYDROLASE DOMAIN-CONTAINING PROTEIN 2A"/>
    <property type="match status" value="1"/>
</dbReference>
<dbReference type="GO" id="GO:0046872">
    <property type="term" value="F:metal ion binding"/>
    <property type="evidence" value="ECO:0007669"/>
    <property type="project" value="UniProtKB-KW"/>
</dbReference>
<evidence type="ECO:0000259" key="4">
    <source>
        <dbReference type="Pfam" id="PF01557"/>
    </source>
</evidence>
<evidence type="ECO:0000256" key="3">
    <source>
        <dbReference type="ARBA" id="ARBA00022723"/>
    </source>
</evidence>
<dbReference type="GO" id="GO:0044281">
    <property type="term" value="P:small molecule metabolic process"/>
    <property type="evidence" value="ECO:0007669"/>
    <property type="project" value="UniProtKB-ARBA"/>
</dbReference>
<organism evidence="5 6">
    <name type="scientific">Pusillimonas noertemannii</name>
    <dbReference type="NCBI Taxonomy" id="305977"/>
    <lineage>
        <taxon>Bacteria</taxon>
        <taxon>Pseudomonadati</taxon>
        <taxon>Pseudomonadota</taxon>
        <taxon>Betaproteobacteria</taxon>
        <taxon>Burkholderiales</taxon>
        <taxon>Alcaligenaceae</taxon>
        <taxon>Pusillimonas</taxon>
    </lineage>
</organism>
<dbReference type="EMBL" id="QEKO01000001">
    <property type="protein sequence ID" value="PVY67908.1"/>
    <property type="molecule type" value="Genomic_DNA"/>
</dbReference>
<reference evidence="5 6" key="1">
    <citation type="submission" date="2018-04" db="EMBL/GenBank/DDBJ databases">
        <title>Genomic Encyclopedia of Type Strains, Phase IV (KMG-IV): sequencing the most valuable type-strain genomes for metagenomic binning, comparative biology and taxonomic classification.</title>
        <authorList>
            <person name="Goeker M."/>
        </authorList>
    </citation>
    <scope>NUCLEOTIDE SEQUENCE [LARGE SCALE GENOMIC DNA]</scope>
    <source>
        <strain evidence="5 6">DSM 10065</strain>
    </source>
</reference>
<feature type="domain" description="Fumarylacetoacetase-like C-terminal" evidence="4">
    <location>
        <begin position="82"/>
        <end position="301"/>
    </location>
</feature>
<protein>
    <submittedName>
        <fullName evidence="5">2-keto-4-pentenoate hydratase/2-oxohepta-3-ene-1,7-dioic acid hydratase in catechol pathway</fullName>
    </submittedName>
</protein>
<evidence type="ECO:0000313" key="6">
    <source>
        <dbReference type="Proteomes" id="UP000246145"/>
    </source>
</evidence>
<sequence length="302" mass="32776">MTYKLLSYHAENGIVAGILVGDRIFPVAQALNDPAMRSTMDVLEQWREARPKLAAFAKTGPAGGLPLAEARLAAPIPRPPVIYCVGANYKDHVENMARATGVKLDTNPQASGQKPWFFIKSPASVVGTGEKIRLDSTKLDWEAELALVVGVRSRGLTQDNALECIAAVANANDLSARDYMLREKQDISSPFRYDWIGHKSFDGSCPMGPWLMPMDDVSDVQDLPIRLWVNNTLRQNSSTGNMIFTAAEQIAYLSNRLTLHPGDVILTGTPAGPGAETGEFLKSGDVVRVQIGDLGELVNTIS</sequence>